<dbReference type="NCBIfam" id="TIGR00072">
    <property type="entry name" value="hydrog_prot"/>
    <property type="match status" value="1"/>
</dbReference>
<dbReference type="RefSeq" id="WP_216940658.1">
    <property type="nucleotide sequence ID" value="NZ_CP077062.1"/>
</dbReference>
<dbReference type="KEGG" id="nps:KRR39_02915"/>
<dbReference type="PANTHER" id="PTHR30302:SF1">
    <property type="entry name" value="HYDROGENASE 2 MATURATION PROTEASE"/>
    <property type="match status" value="1"/>
</dbReference>
<dbReference type="InterPro" id="IPR000671">
    <property type="entry name" value="Peptidase_A31"/>
</dbReference>
<reference evidence="3" key="1">
    <citation type="submission" date="2021-06" db="EMBL/GenBank/DDBJ databases">
        <title>Complete genome sequence of Nocardioides sp. G188.</title>
        <authorList>
            <person name="Im W.-T."/>
        </authorList>
    </citation>
    <scope>NUCLEOTIDE SEQUENCE</scope>
    <source>
        <strain evidence="3">G188</strain>
    </source>
</reference>
<keyword evidence="4" id="KW-1185">Reference proteome</keyword>
<accession>A0A975T0J2</accession>
<proteinExistence type="predicted"/>
<evidence type="ECO:0000256" key="1">
    <source>
        <dbReference type="ARBA" id="ARBA00022670"/>
    </source>
</evidence>
<evidence type="ECO:0000313" key="3">
    <source>
        <dbReference type="EMBL" id="QWZ08820.1"/>
    </source>
</evidence>
<dbReference type="GO" id="GO:0004175">
    <property type="term" value="F:endopeptidase activity"/>
    <property type="evidence" value="ECO:0007669"/>
    <property type="project" value="TreeGrafter"/>
</dbReference>
<evidence type="ECO:0000313" key="4">
    <source>
        <dbReference type="Proteomes" id="UP000683575"/>
    </source>
</evidence>
<dbReference type="AlphaFoldDB" id="A0A975T0J2"/>
<dbReference type="GO" id="GO:0016485">
    <property type="term" value="P:protein processing"/>
    <property type="evidence" value="ECO:0007669"/>
    <property type="project" value="TreeGrafter"/>
</dbReference>
<dbReference type="Pfam" id="PF01750">
    <property type="entry name" value="HycI"/>
    <property type="match status" value="1"/>
</dbReference>
<dbReference type="GO" id="GO:0008047">
    <property type="term" value="F:enzyme activator activity"/>
    <property type="evidence" value="ECO:0007669"/>
    <property type="project" value="InterPro"/>
</dbReference>
<name>A0A975T0J2_9ACTN</name>
<protein>
    <submittedName>
        <fullName evidence="3">Hydrogenase maturation protease</fullName>
    </submittedName>
</protein>
<organism evidence="3 4">
    <name type="scientific">Nocardioides panacis</name>
    <dbReference type="NCBI Taxonomy" id="2849501"/>
    <lineage>
        <taxon>Bacteria</taxon>
        <taxon>Bacillati</taxon>
        <taxon>Actinomycetota</taxon>
        <taxon>Actinomycetes</taxon>
        <taxon>Propionibacteriales</taxon>
        <taxon>Nocardioidaceae</taxon>
        <taxon>Nocardioides</taxon>
    </lineage>
</organism>
<sequence length="157" mass="16160">MTVLVAGIGNLFGSDDGFGPEVVRRMGARAGDDVRVVDYGIRGMHLAYDLLDGYDALVIVDAVPHGEPGEITVLEVGPDDLGADDFDPHGMNPVAVLASLSTLGGTLPPTYVVGCRPASTADGIGLGAAVAAAVPRAVETVDRLLDRLLRADVPQEA</sequence>
<keyword evidence="2" id="KW-0378">Hydrolase</keyword>
<keyword evidence="1 3" id="KW-0645">Protease</keyword>
<dbReference type="Proteomes" id="UP000683575">
    <property type="component" value="Chromosome"/>
</dbReference>
<dbReference type="EMBL" id="CP077062">
    <property type="protein sequence ID" value="QWZ08820.1"/>
    <property type="molecule type" value="Genomic_DNA"/>
</dbReference>
<gene>
    <name evidence="3" type="ORF">KRR39_02915</name>
</gene>
<evidence type="ECO:0000256" key="2">
    <source>
        <dbReference type="ARBA" id="ARBA00022801"/>
    </source>
</evidence>
<dbReference type="PANTHER" id="PTHR30302">
    <property type="entry name" value="HYDROGENASE 1 MATURATION PROTEASE"/>
    <property type="match status" value="1"/>
</dbReference>